<gene>
    <name evidence="1" type="ORF">ACFOYY_34070</name>
</gene>
<evidence type="ECO:0000313" key="1">
    <source>
        <dbReference type="EMBL" id="MFC3985198.1"/>
    </source>
</evidence>
<dbReference type="Proteomes" id="UP001595698">
    <property type="component" value="Unassembled WGS sequence"/>
</dbReference>
<name>A0ABV8F937_9ACTN</name>
<comment type="caution">
    <text evidence="1">The sequence shown here is derived from an EMBL/GenBank/DDBJ whole genome shotgun (WGS) entry which is preliminary data.</text>
</comment>
<dbReference type="EMBL" id="JBHSBC010000043">
    <property type="protein sequence ID" value="MFC3985198.1"/>
    <property type="molecule type" value="Genomic_DNA"/>
</dbReference>
<accession>A0ABV8F937</accession>
<keyword evidence="2" id="KW-1185">Reference proteome</keyword>
<sequence>MAEFPHVWICAYSEVVRADRVTSFFVSDEGPDLRAAESTSSGALWAYVLGRHEPVRIDGFSGIAVVDLLTAVTQAIEKALDRRAYVSYIRLSSTTGPAPVTSVQIYDSYPPMG</sequence>
<reference evidence="2" key="1">
    <citation type="journal article" date="2019" name="Int. J. Syst. Evol. Microbiol.">
        <title>The Global Catalogue of Microorganisms (GCM) 10K type strain sequencing project: providing services to taxonomists for standard genome sequencing and annotation.</title>
        <authorList>
            <consortium name="The Broad Institute Genomics Platform"/>
            <consortium name="The Broad Institute Genome Sequencing Center for Infectious Disease"/>
            <person name="Wu L."/>
            <person name="Ma J."/>
        </authorList>
    </citation>
    <scope>NUCLEOTIDE SEQUENCE [LARGE SCALE GENOMIC DNA]</scope>
    <source>
        <strain evidence="2">TBRC 7912</strain>
    </source>
</reference>
<proteinExistence type="predicted"/>
<organism evidence="1 2">
    <name type="scientific">Streptosporangium jomthongense</name>
    <dbReference type="NCBI Taxonomy" id="1193683"/>
    <lineage>
        <taxon>Bacteria</taxon>
        <taxon>Bacillati</taxon>
        <taxon>Actinomycetota</taxon>
        <taxon>Actinomycetes</taxon>
        <taxon>Streptosporangiales</taxon>
        <taxon>Streptosporangiaceae</taxon>
        <taxon>Streptosporangium</taxon>
    </lineage>
</organism>
<protein>
    <submittedName>
        <fullName evidence="1">Uncharacterized protein</fullName>
    </submittedName>
</protein>
<evidence type="ECO:0000313" key="2">
    <source>
        <dbReference type="Proteomes" id="UP001595698"/>
    </source>
</evidence>
<dbReference type="RefSeq" id="WP_386195244.1">
    <property type="nucleotide sequence ID" value="NZ_JBHSBC010000043.1"/>
</dbReference>